<name>A0ABM8DEU7_9GAMM</name>
<dbReference type="InterPro" id="IPR000182">
    <property type="entry name" value="GNAT_dom"/>
</dbReference>
<dbReference type="Pfam" id="PF00583">
    <property type="entry name" value="Acetyltransf_1"/>
    <property type="match status" value="1"/>
</dbReference>
<dbReference type="Proteomes" id="UP001317822">
    <property type="component" value="Chromosome"/>
</dbReference>
<proteinExistence type="predicted"/>
<evidence type="ECO:0000259" key="1">
    <source>
        <dbReference type="PROSITE" id="PS51186"/>
    </source>
</evidence>
<dbReference type="InterPro" id="IPR016181">
    <property type="entry name" value="Acyl_CoA_acyltransferase"/>
</dbReference>
<accession>A0ABM8DEU7</accession>
<gene>
    <name evidence="2" type="ORF">LA521A_23040</name>
</gene>
<dbReference type="Gene3D" id="3.40.630.30">
    <property type="match status" value="1"/>
</dbReference>
<dbReference type="EMBL" id="AP027041">
    <property type="protein sequence ID" value="BDU17103.1"/>
    <property type="molecule type" value="Genomic_DNA"/>
</dbReference>
<reference evidence="2 3" key="1">
    <citation type="journal article" date="2023" name="Int. J. Syst. Evol. Microbiol.">
        <title>Physiological and genomic analyses of cobalamin (vitamin B12)-auxotrophy of Lysobacter auxotrophicus sp. nov., a methionine-auxotrophic chitinolytic bacterium isolated from chitin-treated soil.</title>
        <authorList>
            <person name="Saito A."/>
            <person name="Dohra H."/>
            <person name="Hamada M."/>
            <person name="Moriuchi R."/>
            <person name="Kotsuchibashi Y."/>
            <person name="Mori K."/>
        </authorList>
    </citation>
    <scope>NUCLEOTIDE SEQUENCE [LARGE SCALE GENOMIC DNA]</scope>
    <source>
        <strain evidence="2 3">5-21a</strain>
    </source>
</reference>
<dbReference type="CDD" id="cd04301">
    <property type="entry name" value="NAT_SF"/>
    <property type="match status" value="1"/>
</dbReference>
<evidence type="ECO:0000313" key="3">
    <source>
        <dbReference type="Proteomes" id="UP001317822"/>
    </source>
</evidence>
<keyword evidence="3" id="KW-1185">Reference proteome</keyword>
<protein>
    <submittedName>
        <fullName evidence="2">GNAT family N-acetyltransferase</fullName>
    </submittedName>
</protein>
<dbReference type="RefSeq" id="WP_281779069.1">
    <property type="nucleotide sequence ID" value="NZ_AP027041.1"/>
</dbReference>
<dbReference type="PROSITE" id="PS51186">
    <property type="entry name" value="GNAT"/>
    <property type="match status" value="1"/>
</dbReference>
<feature type="domain" description="N-acetyltransferase" evidence="1">
    <location>
        <begin position="4"/>
        <end position="192"/>
    </location>
</feature>
<evidence type="ECO:0000313" key="2">
    <source>
        <dbReference type="EMBL" id="BDU17103.1"/>
    </source>
</evidence>
<dbReference type="SUPFAM" id="SSF55729">
    <property type="entry name" value="Acyl-CoA N-acyltransferases (Nat)"/>
    <property type="match status" value="1"/>
</dbReference>
<organism evidence="2 3">
    <name type="scientific">Lysobacter auxotrophicus</name>
    <dbReference type="NCBI Taxonomy" id="2992573"/>
    <lineage>
        <taxon>Bacteria</taxon>
        <taxon>Pseudomonadati</taxon>
        <taxon>Pseudomonadota</taxon>
        <taxon>Gammaproteobacteria</taxon>
        <taxon>Lysobacterales</taxon>
        <taxon>Lysobacteraceae</taxon>
        <taxon>Lysobacter</taxon>
    </lineage>
</organism>
<sequence length="203" mass="22246">MNALHTRSLRRDDWTTIETLFGPRGACGGCWCMWWRVPMGGRTWDAAKGEPNRAAFRKLVNSGKASGVLAFHGDEPVGWCAIGPRADFPRVERSKALVRPWSPATWSLNCLYVPAPWRGRGVARALVAGAIDLARQQGAEEVEAYPQSLDPGERQGGAFVWTGVPSLYEPLGFQRQGPPGRGRALYLLKLARPRFAAAQHAPA</sequence>